<dbReference type="EMBL" id="BAAARV010000004">
    <property type="protein sequence ID" value="GAA2327423.1"/>
    <property type="molecule type" value="Genomic_DNA"/>
</dbReference>
<comment type="caution">
    <text evidence="2">The sequence shown here is derived from an EMBL/GenBank/DDBJ whole genome shotgun (WGS) entry which is preliminary data.</text>
</comment>
<keyword evidence="3" id="KW-1185">Reference proteome</keyword>
<proteinExistence type="predicted"/>
<evidence type="ECO:0000313" key="2">
    <source>
        <dbReference type="EMBL" id="GAA2327423.1"/>
    </source>
</evidence>
<feature type="region of interest" description="Disordered" evidence="1">
    <location>
        <begin position="1"/>
        <end position="21"/>
    </location>
</feature>
<dbReference type="Proteomes" id="UP001501444">
    <property type="component" value="Unassembled WGS sequence"/>
</dbReference>
<sequence>MPTTPEPHQTEPGVLGSSRRAQGSLQDLIDAATPAPMRPARGNVLGWIVLRRGEGRWLLDFDGELHQQRAGADKALHEALTGGHRAVLVEATWVRDAVVIGGPL</sequence>
<protein>
    <submittedName>
        <fullName evidence="2">Uncharacterized protein</fullName>
    </submittedName>
</protein>
<evidence type="ECO:0000256" key="1">
    <source>
        <dbReference type="SAM" id="MobiDB-lite"/>
    </source>
</evidence>
<reference evidence="2 3" key="1">
    <citation type="journal article" date="2019" name="Int. J. Syst. Evol. Microbiol.">
        <title>The Global Catalogue of Microorganisms (GCM) 10K type strain sequencing project: providing services to taxonomists for standard genome sequencing and annotation.</title>
        <authorList>
            <consortium name="The Broad Institute Genomics Platform"/>
            <consortium name="The Broad Institute Genome Sequencing Center for Infectious Disease"/>
            <person name="Wu L."/>
            <person name="Ma J."/>
        </authorList>
    </citation>
    <scope>NUCLEOTIDE SEQUENCE [LARGE SCALE GENOMIC DNA]</scope>
    <source>
        <strain evidence="2 3">JCM 3272</strain>
    </source>
</reference>
<evidence type="ECO:0000313" key="3">
    <source>
        <dbReference type="Proteomes" id="UP001501444"/>
    </source>
</evidence>
<accession>A0ABN3FCR8</accession>
<organism evidence="2 3">
    <name type="scientific">Dactylosporangium salmoneum</name>
    <dbReference type="NCBI Taxonomy" id="53361"/>
    <lineage>
        <taxon>Bacteria</taxon>
        <taxon>Bacillati</taxon>
        <taxon>Actinomycetota</taxon>
        <taxon>Actinomycetes</taxon>
        <taxon>Micromonosporales</taxon>
        <taxon>Micromonosporaceae</taxon>
        <taxon>Dactylosporangium</taxon>
    </lineage>
</organism>
<name>A0ABN3FCR8_9ACTN</name>
<gene>
    <name evidence="2" type="ORF">GCM10010170_003120</name>
</gene>